<evidence type="ECO:0000313" key="5">
    <source>
        <dbReference type="RefSeq" id="XP_011383960.1"/>
    </source>
</evidence>
<dbReference type="RefSeq" id="XP_011383960.1">
    <property type="nucleotide sequence ID" value="XM_011385658.2"/>
</dbReference>
<dbReference type="InterPro" id="IPR059049">
    <property type="entry name" value="TSEN34_N"/>
</dbReference>
<dbReference type="AlphaFoldDB" id="A0A6P3S282"/>
<dbReference type="Pfam" id="PF26577">
    <property type="entry name" value="TSEN34_N"/>
    <property type="match status" value="1"/>
</dbReference>
<gene>
    <name evidence="5" type="primary">TSEN34</name>
</gene>
<feature type="domain" description="TSEN34 N-terminal" evidence="3">
    <location>
        <begin position="82"/>
        <end position="148"/>
    </location>
</feature>
<feature type="region of interest" description="Disordered" evidence="2">
    <location>
        <begin position="21"/>
        <end position="66"/>
    </location>
</feature>
<dbReference type="Proteomes" id="UP000515202">
    <property type="component" value="Unplaced"/>
</dbReference>
<dbReference type="OrthoDB" id="48041at2759"/>
<keyword evidence="5" id="KW-0540">Nuclease</keyword>
<dbReference type="GeneID" id="105309473"/>
<keyword evidence="4" id="KW-1185">Reference proteome</keyword>
<evidence type="ECO:0000256" key="2">
    <source>
        <dbReference type="SAM" id="MobiDB-lite"/>
    </source>
</evidence>
<reference evidence="5" key="1">
    <citation type="submission" date="2025-08" db="UniProtKB">
        <authorList>
            <consortium name="RefSeq"/>
        </authorList>
    </citation>
    <scope>IDENTIFICATION</scope>
    <source>
        <tissue evidence="5">Kidney</tissue>
    </source>
</reference>
<keyword evidence="1" id="KW-0456">Lyase</keyword>
<dbReference type="GO" id="GO:0000213">
    <property type="term" value="F:tRNA-intron lyase activity"/>
    <property type="evidence" value="ECO:0007669"/>
    <property type="project" value="TreeGrafter"/>
</dbReference>
<sequence length="433" mass="45807">MGDTRFARGAVQMGFRGGVGPAGAFSRQCEPRTERCPPGSGSPPGGGAWSRAAPGPGRISGDGAGRQRVGPGAWLGRRMLVVEVANGCSLVWGAEAVQALRERLGVGGRTVGSLPRGPRQNSRLGLPLLLMPEEARLLAEIGAVTLVSAPRTDSRQHSLALASFKLQQEQGFQEQSALAAEARETRRQEILEKIAEGQAAKKQKLEPDLGASESQEASAGENEASVGQASREYDEAGLLCLSSWPLLGLDPSRRGPWTGVSSPKTGPMLAVRPMSCATASIETYGSEASSSAPLASLGATSWSILVTHSVSMPTTLPSAGLLGTPSHSRIWFLLAASEPVSKRRCSCALHSLMVRWSIPPCSGPACSELQRPMGVAMSVTRAFPDGPIFTSAWEARTPSYLSLQFIFDSRFIKTASFLCPSLFQKHLLALSFL</sequence>
<dbReference type="PANTHER" id="PTHR13070:SF0">
    <property type="entry name" value="TRNA-SPLICING ENDONUCLEASE SUBUNIT SEN34"/>
    <property type="match status" value="1"/>
</dbReference>
<evidence type="ECO:0000256" key="1">
    <source>
        <dbReference type="ARBA" id="ARBA00023239"/>
    </source>
</evidence>
<keyword evidence="5" id="KW-0255">Endonuclease</keyword>
<keyword evidence="5" id="KW-0378">Hydrolase</keyword>
<organism evidence="4 5">
    <name type="scientific">Pteropus vampyrus</name>
    <name type="common">Large flying fox</name>
    <dbReference type="NCBI Taxonomy" id="132908"/>
    <lineage>
        <taxon>Eukaryota</taxon>
        <taxon>Metazoa</taxon>
        <taxon>Chordata</taxon>
        <taxon>Craniata</taxon>
        <taxon>Vertebrata</taxon>
        <taxon>Euteleostomi</taxon>
        <taxon>Mammalia</taxon>
        <taxon>Eutheria</taxon>
        <taxon>Laurasiatheria</taxon>
        <taxon>Chiroptera</taxon>
        <taxon>Yinpterochiroptera</taxon>
        <taxon>Pteropodoidea</taxon>
        <taxon>Pteropodidae</taxon>
        <taxon>Pteropodinae</taxon>
        <taxon>Pteropus</taxon>
    </lineage>
</organism>
<dbReference type="CTD" id="79042"/>
<protein>
    <submittedName>
        <fullName evidence="5">tRNA-splicing endonuclease subunit Sen34 isoform X1</fullName>
    </submittedName>
</protein>
<proteinExistence type="predicted"/>
<name>A0A6P3S282_PTEVA</name>
<evidence type="ECO:0000313" key="4">
    <source>
        <dbReference type="Proteomes" id="UP000515202"/>
    </source>
</evidence>
<dbReference type="GO" id="GO:0000379">
    <property type="term" value="P:tRNA-type intron splice site recognition and cleavage"/>
    <property type="evidence" value="ECO:0007669"/>
    <property type="project" value="TreeGrafter"/>
</dbReference>
<evidence type="ECO:0000259" key="3">
    <source>
        <dbReference type="Pfam" id="PF26577"/>
    </source>
</evidence>
<feature type="region of interest" description="Disordered" evidence="2">
    <location>
        <begin position="198"/>
        <end position="228"/>
    </location>
</feature>
<dbReference type="PANTHER" id="PTHR13070">
    <property type="entry name" value="TRNA-SPLICING ENDONUCLEASE SUBUNIT SEN34-RELATED"/>
    <property type="match status" value="1"/>
</dbReference>
<dbReference type="KEGG" id="pvp:105309473"/>
<accession>A0A6P3S282</accession>